<evidence type="ECO:0000313" key="3">
    <source>
        <dbReference type="Proteomes" id="UP001163823"/>
    </source>
</evidence>
<keyword evidence="1" id="KW-0472">Membrane</keyword>
<gene>
    <name evidence="2" type="ORF">O6P43_006219</name>
</gene>
<keyword evidence="1" id="KW-0812">Transmembrane</keyword>
<sequence>MAEETTLSPPPSPAFLEVNCRSSGRTRRFAVGTDAGFAVSLINRKLNKGNPFVWHIESVQEGDEPIAFGPNSVLVDYGHGWKLQTVTEADLGVGVQNAEDLPAMPMPIPIPIPIPIANSSGAACSAKRVSKPQPVTTSLYIGKIVLAFSFIFVFGAIFTLALENLPSLILFIKSAM</sequence>
<evidence type="ECO:0000313" key="2">
    <source>
        <dbReference type="EMBL" id="KAJ7976437.1"/>
    </source>
</evidence>
<protein>
    <submittedName>
        <fullName evidence="2">Maltase-glucoamylase, intestinal protein</fullName>
    </submittedName>
</protein>
<evidence type="ECO:0000256" key="1">
    <source>
        <dbReference type="SAM" id="Phobius"/>
    </source>
</evidence>
<dbReference type="Proteomes" id="UP001163823">
    <property type="component" value="Chromosome 3"/>
</dbReference>
<dbReference type="KEGG" id="qsa:O6P43_006219"/>
<proteinExistence type="predicted"/>
<keyword evidence="3" id="KW-1185">Reference proteome</keyword>
<accession>A0AAD7Q7R2</accession>
<dbReference type="PANTHER" id="PTHR36396:SF1">
    <property type="entry name" value="MALTASE-GLUCOAMYLASE, INTESTINAL PROTEIN"/>
    <property type="match status" value="1"/>
</dbReference>
<dbReference type="PANTHER" id="PTHR36396">
    <property type="entry name" value="MALTASE-GLUCOAMYLASE, INTESTINAL PROTEIN"/>
    <property type="match status" value="1"/>
</dbReference>
<feature type="transmembrane region" description="Helical" evidence="1">
    <location>
        <begin position="140"/>
        <end position="162"/>
    </location>
</feature>
<comment type="caution">
    <text evidence="2">The sequence shown here is derived from an EMBL/GenBank/DDBJ whole genome shotgun (WGS) entry which is preliminary data.</text>
</comment>
<reference evidence="2" key="1">
    <citation type="journal article" date="2023" name="Science">
        <title>Elucidation of the pathway for biosynthesis of saponin adjuvants from the soapbark tree.</title>
        <authorList>
            <person name="Reed J."/>
            <person name="Orme A."/>
            <person name="El-Demerdash A."/>
            <person name="Owen C."/>
            <person name="Martin L.B.B."/>
            <person name="Misra R.C."/>
            <person name="Kikuchi S."/>
            <person name="Rejzek M."/>
            <person name="Martin A.C."/>
            <person name="Harkess A."/>
            <person name="Leebens-Mack J."/>
            <person name="Louveau T."/>
            <person name="Stephenson M.J."/>
            <person name="Osbourn A."/>
        </authorList>
    </citation>
    <scope>NUCLEOTIDE SEQUENCE</scope>
    <source>
        <strain evidence="2">S10</strain>
    </source>
</reference>
<keyword evidence="1" id="KW-1133">Transmembrane helix</keyword>
<dbReference type="EMBL" id="JARAOO010000003">
    <property type="protein sequence ID" value="KAJ7976437.1"/>
    <property type="molecule type" value="Genomic_DNA"/>
</dbReference>
<dbReference type="AlphaFoldDB" id="A0AAD7Q7R2"/>
<name>A0AAD7Q7R2_QUISA</name>
<organism evidence="2 3">
    <name type="scientific">Quillaja saponaria</name>
    <name type="common">Soap bark tree</name>
    <dbReference type="NCBI Taxonomy" id="32244"/>
    <lineage>
        <taxon>Eukaryota</taxon>
        <taxon>Viridiplantae</taxon>
        <taxon>Streptophyta</taxon>
        <taxon>Embryophyta</taxon>
        <taxon>Tracheophyta</taxon>
        <taxon>Spermatophyta</taxon>
        <taxon>Magnoliopsida</taxon>
        <taxon>eudicotyledons</taxon>
        <taxon>Gunneridae</taxon>
        <taxon>Pentapetalae</taxon>
        <taxon>rosids</taxon>
        <taxon>fabids</taxon>
        <taxon>Fabales</taxon>
        <taxon>Quillajaceae</taxon>
        <taxon>Quillaja</taxon>
    </lineage>
</organism>